<accession>A0A0C3LHY7</accession>
<evidence type="ECO:0000313" key="23">
    <source>
        <dbReference type="Proteomes" id="UP000054248"/>
    </source>
</evidence>
<comment type="catalytic activity">
    <reaction evidence="15">
        <text>[(1-&gt;4)-N-acetyl-beta-D-glucosaminyl](n) + UDP-N-acetyl-alpha-D-glucosamine = [(1-&gt;4)-N-acetyl-beta-D-glucosaminyl](n+1) + UDP + H(+)</text>
        <dbReference type="Rhea" id="RHEA:16637"/>
        <dbReference type="Rhea" id="RHEA-COMP:9593"/>
        <dbReference type="Rhea" id="RHEA-COMP:9595"/>
        <dbReference type="ChEBI" id="CHEBI:15378"/>
        <dbReference type="ChEBI" id="CHEBI:17029"/>
        <dbReference type="ChEBI" id="CHEBI:57705"/>
        <dbReference type="ChEBI" id="CHEBI:58223"/>
        <dbReference type="EC" id="2.4.1.16"/>
    </reaction>
</comment>
<keyword evidence="10 16" id="KW-0518">Myosin</keyword>
<dbReference type="GO" id="GO:0004100">
    <property type="term" value="F:chitin synthase activity"/>
    <property type="evidence" value="ECO:0007669"/>
    <property type="project" value="UniProtKB-EC"/>
</dbReference>
<dbReference type="InterPro" id="IPR014876">
    <property type="entry name" value="DEK_C"/>
</dbReference>
<feature type="compositionally biased region" description="Basic and acidic residues" evidence="17">
    <location>
        <begin position="1749"/>
        <end position="1762"/>
    </location>
</feature>
<dbReference type="SMART" id="SM00242">
    <property type="entry name" value="MYSc"/>
    <property type="match status" value="1"/>
</dbReference>
<dbReference type="GO" id="GO:0016459">
    <property type="term" value="C:myosin complex"/>
    <property type="evidence" value="ECO:0007669"/>
    <property type="project" value="UniProtKB-KW"/>
</dbReference>
<evidence type="ECO:0000256" key="6">
    <source>
        <dbReference type="ARBA" id="ARBA00022692"/>
    </source>
</evidence>
<keyword evidence="14 16" id="KW-0009">Actin-binding</keyword>
<keyword evidence="3" id="KW-1003">Cell membrane</keyword>
<evidence type="ECO:0000256" key="17">
    <source>
        <dbReference type="SAM" id="MobiDB-lite"/>
    </source>
</evidence>
<dbReference type="Pfam" id="PF00063">
    <property type="entry name" value="Myosin_head"/>
    <property type="match status" value="1"/>
</dbReference>
<evidence type="ECO:0000313" key="22">
    <source>
        <dbReference type="EMBL" id="KIO21052.1"/>
    </source>
</evidence>
<evidence type="ECO:0000256" key="11">
    <source>
        <dbReference type="ARBA" id="ARBA00023136"/>
    </source>
</evidence>
<feature type="transmembrane region" description="Helical" evidence="18">
    <location>
        <begin position="1225"/>
        <end position="1246"/>
    </location>
</feature>
<evidence type="ECO:0000256" key="3">
    <source>
        <dbReference type="ARBA" id="ARBA00022475"/>
    </source>
</evidence>
<dbReference type="InterPro" id="IPR001199">
    <property type="entry name" value="Cyt_B5-like_heme/steroid-bd"/>
</dbReference>
<evidence type="ECO:0000256" key="9">
    <source>
        <dbReference type="ARBA" id="ARBA00022989"/>
    </source>
</evidence>
<dbReference type="InterPro" id="IPR036961">
    <property type="entry name" value="Kinesin_motor_dom_sf"/>
</dbReference>
<feature type="region of interest" description="Actin-binding" evidence="16">
    <location>
        <begin position="657"/>
        <end position="679"/>
    </location>
</feature>
<dbReference type="Gene3D" id="1.20.58.530">
    <property type="match status" value="1"/>
</dbReference>
<keyword evidence="9 18" id="KW-1133">Transmembrane helix</keyword>
<feature type="transmembrane region" description="Helical" evidence="18">
    <location>
        <begin position="1647"/>
        <end position="1668"/>
    </location>
</feature>
<feature type="transmembrane region" description="Helical" evidence="18">
    <location>
        <begin position="1675"/>
        <end position="1698"/>
    </location>
</feature>
<proteinExistence type="inferred from homology"/>
<dbReference type="PRINTS" id="PR00193">
    <property type="entry name" value="MYOSINHEAVY"/>
</dbReference>
<feature type="transmembrane region" description="Helical" evidence="18">
    <location>
        <begin position="1620"/>
        <end position="1641"/>
    </location>
</feature>
<keyword evidence="5" id="KW-0808">Transferase</keyword>
<keyword evidence="12 16" id="KW-0505">Motor protein</keyword>
<dbReference type="InterPro" id="IPR001609">
    <property type="entry name" value="Myosin_head_motor_dom-like"/>
</dbReference>
<keyword evidence="8 16" id="KW-0067">ATP-binding</keyword>
<feature type="domain" description="Myosin motor" evidence="20">
    <location>
        <begin position="17"/>
        <end position="775"/>
    </location>
</feature>
<keyword evidence="11 18" id="KW-0472">Membrane</keyword>
<organism evidence="22 23">
    <name type="scientific">Tulasnella calospora MUT 4182</name>
    <dbReference type="NCBI Taxonomy" id="1051891"/>
    <lineage>
        <taxon>Eukaryota</taxon>
        <taxon>Fungi</taxon>
        <taxon>Dikarya</taxon>
        <taxon>Basidiomycota</taxon>
        <taxon>Agaricomycotina</taxon>
        <taxon>Agaricomycetes</taxon>
        <taxon>Cantharellales</taxon>
        <taxon>Tulasnellaceae</taxon>
        <taxon>Tulasnella</taxon>
    </lineage>
</organism>
<dbReference type="GO" id="GO:0006031">
    <property type="term" value="P:chitin biosynthetic process"/>
    <property type="evidence" value="ECO:0007669"/>
    <property type="project" value="TreeGrafter"/>
</dbReference>
<dbReference type="EMBL" id="KN823151">
    <property type="protein sequence ID" value="KIO21052.1"/>
    <property type="molecule type" value="Genomic_DNA"/>
</dbReference>
<evidence type="ECO:0000256" key="14">
    <source>
        <dbReference type="ARBA" id="ARBA00023203"/>
    </source>
</evidence>
<evidence type="ECO:0000259" key="20">
    <source>
        <dbReference type="PROSITE" id="PS51456"/>
    </source>
</evidence>
<dbReference type="SUPFAM" id="SSF109715">
    <property type="entry name" value="DEK C-terminal domain"/>
    <property type="match status" value="1"/>
</dbReference>
<dbReference type="Pfam" id="PF08766">
    <property type="entry name" value="DEK_C"/>
    <property type="match status" value="1"/>
</dbReference>
<feature type="transmembrane region" description="Helical" evidence="18">
    <location>
        <begin position="923"/>
        <end position="940"/>
    </location>
</feature>
<feature type="binding site" evidence="16">
    <location>
        <begin position="118"/>
        <end position="125"/>
    </location>
    <ligand>
        <name>ATP</name>
        <dbReference type="ChEBI" id="CHEBI:30616"/>
    </ligand>
</feature>
<feature type="transmembrane region" description="Helical" evidence="18">
    <location>
        <begin position="961"/>
        <end position="980"/>
    </location>
</feature>
<dbReference type="Proteomes" id="UP000054248">
    <property type="component" value="Unassembled WGS sequence"/>
</dbReference>
<dbReference type="Gene3D" id="3.40.850.10">
    <property type="entry name" value="Kinesin motor domain"/>
    <property type="match status" value="1"/>
</dbReference>
<evidence type="ECO:0000256" key="2">
    <source>
        <dbReference type="ARBA" id="ARBA00012543"/>
    </source>
</evidence>
<evidence type="ECO:0000256" key="15">
    <source>
        <dbReference type="ARBA" id="ARBA00048014"/>
    </source>
</evidence>
<dbReference type="GO" id="GO:0003774">
    <property type="term" value="F:cytoskeletal motor activity"/>
    <property type="evidence" value="ECO:0007669"/>
    <property type="project" value="UniProtKB-UniRule"/>
</dbReference>
<dbReference type="SUPFAM" id="SSF52540">
    <property type="entry name" value="P-loop containing nucleoside triphosphate hydrolases"/>
    <property type="match status" value="1"/>
</dbReference>
<reference evidence="22 23" key="1">
    <citation type="submission" date="2014-04" db="EMBL/GenBank/DDBJ databases">
        <authorList>
            <consortium name="DOE Joint Genome Institute"/>
            <person name="Kuo A."/>
            <person name="Girlanda M."/>
            <person name="Perotto S."/>
            <person name="Kohler A."/>
            <person name="Nagy L.G."/>
            <person name="Floudas D."/>
            <person name="Copeland A."/>
            <person name="Barry K.W."/>
            <person name="Cichocki N."/>
            <person name="Veneault-Fourrey C."/>
            <person name="LaButti K."/>
            <person name="Lindquist E.A."/>
            <person name="Lipzen A."/>
            <person name="Lundell T."/>
            <person name="Morin E."/>
            <person name="Murat C."/>
            <person name="Sun H."/>
            <person name="Tunlid A."/>
            <person name="Henrissat B."/>
            <person name="Grigoriev I.V."/>
            <person name="Hibbett D.S."/>
            <person name="Martin F."/>
            <person name="Nordberg H.P."/>
            <person name="Cantor M.N."/>
            <person name="Hua S.X."/>
        </authorList>
    </citation>
    <scope>NUCLEOTIDE SEQUENCE [LARGE SCALE GENOMIC DNA]</scope>
    <source>
        <strain evidence="22 23">MUT 4182</strain>
    </source>
</reference>
<feature type="region of interest" description="Disordered" evidence="17">
    <location>
        <begin position="1748"/>
        <end position="1830"/>
    </location>
</feature>
<dbReference type="CDD" id="cd04190">
    <property type="entry name" value="Chitin_synth_C"/>
    <property type="match status" value="1"/>
</dbReference>
<gene>
    <name evidence="22" type="ORF">M407DRAFT_29316</name>
</gene>
<evidence type="ECO:0000256" key="18">
    <source>
        <dbReference type="SAM" id="Phobius"/>
    </source>
</evidence>
<keyword evidence="7 16" id="KW-0547">Nucleotide-binding</keyword>
<dbReference type="SMART" id="SM01117">
    <property type="entry name" value="Cyt-b5"/>
    <property type="match status" value="1"/>
</dbReference>
<evidence type="ECO:0000256" key="12">
    <source>
        <dbReference type="ARBA" id="ARBA00023175"/>
    </source>
</evidence>
<evidence type="ECO:0000256" key="1">
    <source>
        <dbReference type="ARBA" id="ARBA00004651"/>
    </source>
</evidence>
<evidence type="ECO:0000256" key="10">
    <source>
        <dbReference type="ARBA" id="ARBA00023123"/>
    </source>
</evidence>
<keyword evidence="4" id="KW-0328">Glycosyltransferase</keyword>
<dbReference type="PROSITE" id="PS50255">
    <property type="entry name" value="CYTOCHROME_B5_2"/>
    <property type="match status" value="1"/>
</dbReference>
<dbReference type="Pfam" id="PF03142">
    <property type="entry name" value="Chitin_synth_2"/>
    <property type="match status" value="1"/>
</dbReference>
<dbReference type="STRING" id="1051891.A0A0C3LHY7"/>
<dbReference type="CDD" id="cd14879">
    <property type="entry name" value="MYSc_Myo17"/>
    <property type="match status" value="1"/>
</dbReference>
<sequence length="2007" mass="221974">MASSNKDATAVHDLISLIQAQGATTVYPTDDAILSLLHARFRFDLPYTRIASTSLIVVNPLKSLANTNDASAADYEEKTYRDLTDSEHNLQPHLYELASRVYLLMRRTSQSQSVVFRGITGSGKSHSARLLTNQLLRLSSHSKKDGRVADQIKSFITVLESFGNAKTFHNPSASRYHRYFELQFSERGRIHGAKALCYGLDKSRLVRLSQEERSFHVFYQFLAGAMPEERDLYQLEDPSEYALLASSGCYRLPAGPFSDDSMAMDELRAAMKILGFKPKVMSAIFNLVHAILLLGNLRFMDSGVNEQSAYLLNPEVLARVAHFLAVSQEDLEQAIVNKTNYVRKDVYTVFLNADGCKVQVNQLASDLYAILFAFVVDMANTKVDVSTQKGSVASQIVLLDNPGFQSRGTNNSIGSLAPQPLVAAQGQNIFNEFLVNFTNEMVHSYVIRNVFEDGIGYNSQITGDGITLPAVETMDNSACVEILRGAQLADRSQRKPGGILGIMGKAASASRQGKSTSDRKDEDMLAEITATCAGHSSFVANPPQSTSRTLFAINHYSGPCTYDVRGFVEKDVDLLDSAFVQLLRRSTDGFVSRLVSGPSMATEVHPKDATTVVQAQVSSRILREPTSIPNALPEPEDAPMLDHSKIYPVTTQVNFDNTRLLRHLDGTSMWTVSCIRPNDSGLPNSFDKRRVKSQIRSLLLPDHVARRKVEYVADYDHDEFCNRYNLEGAGEIAAERIRAFTRPLGWLTEGVDYAIGHRRIFLGYAAWKAIDDGLRADEKDERLAAKEEEAASAVDHASVRGHDTARSRDWSGGAGDLEGMDDLAPRGHGGRASGYMDANAPVYSPGTLQTPVNGGYPDTPTNPFRHHADPSMENGWGDRGSAWDKDGGGMDKEPLDPASKEGGFEVKEATAVEEVPTTAARKWWLRFVWAMTFWIPNFLLSSVGRMKRPDIQLAWREKLTICLIIFWMCGIVLFVTIFLGQVMCPQFTKAWTLNELKAHTADDDRWVAVYGVVYDITKFWRGNHGTSTWVSDAATYSELAGTDVTAYFPIPFTVACAGLVTDDYLALEPLNATAFPRAVHTSGPAQGDLTTDLTDLHWFQDYFLPKMKDFRKGPVVWDPKYILDVGQATDSQVKWAVWNGGIYDLSDYFNTITLLGNNDRTAFLDSSISDFFTQQPGQDISANLNAALANMAPEKAAQNKACLQNAFFRGITDFRKTPVCLAPNIIPLIFAGIICFIILAKFLAALQLTGKRHPEMLDKFIICQVPCYTEGEESLRRTIDSLAGLRYDDKRKLIFLICDGNIIGSGNDRPTPRIVLDILGVDPKLDPEPLMFKSVAEGSKQINYGKIYSGLYEFEGHVVPYVVVVKVGKPSERSKPGNRGKRDSQILLLHYLNRVHFDAPMSPMELEIYHQMRNVIGIDPAFYEYIFMVDADTSVTPDSLNRLVACTADDSKIIAICGETKLDNEEGSWWTMVQVYEYYVSHHLAKAFESLFGSVTCLPGCFSMYRIRTADKGRPLIISSRVIDDYSEGIVDTLHKKNLLHLGEDRYLTTIMMKHFPTFKMKFTPDAIAHTVAPDKFDILLSQRRRWINSTVHNLCELVFLSDLCGFCCFSMRFVVFIDLVGTIVLPATVIYIVWLIVHVATTNAPIPWIAIGMIGGVYALQAIIFLLKREFMLIGWMVIYILAYPIWSFFLPVYAFWRMDDFSWGNTRLVVGEGANKKVIMDDDEKFDESMIPLKKFSEYEAEAWETGSRHSGEHTYDASHKTRSRRPSRSGNASPVSFHPASQSGDFYRDTNALGKSGGASPRARSVRGDQAQSTMSQFGMGPPQLGPVGSMGAMGMNPFGTMHQMGSMGFLPYMGGSHAGSDYGGMMQPQMTGMTGMGPMAAGSMYGGGMAVPRNSVMTNLNMFGGPGSVAGGPAPSVAGMGGMARPLSTFSVDPFGGTGPSPSDNPSDEELLAVLRHYLSTQDLMTVTKKTARAAVEAKFPRADLSGRKDFLNQSIDAILSSS</sequence>
<dbReference type="GO" id="GO:0003779">
    <property type="term" value="F:actin binding"/>
    <property type="evidence" value="ECO:0007669"/>
    <property type="project" value="UniProtKB-KW"/>
</dbReference>
<comment type="subcellular location">
    <subcellularLocation>
        <location evidence="1">Cell membrane</location>
        <topology evidence="1">Multi-pass membrane protein</topology>
    </subcellularLocation>
</comment>
<dbReference type="EC" id="2.4.1.16" evidence="2"/>
<dbReference type="Gene3D" id="1.10.10.820">
    <property type="match status" value="1"/>
</dbReference>
<dbReference type="Gene3D" id="3.90.550.10">
    <property type="entry name" value="Spore Coat Polysaccharide Biosynthesis Protein SpsA, Chain A"/>
    <property type="match status" value="1"/>
</dbReference>
<dbReference type="InterPro" id="IPR036037">
    <property type="entry name" value="MYSc_Myo17"/>
</dbReference>
<dbReference type="SUPFAM" id="SSF53448">
    <property type="entry name" value="Nucleotide-diphospho-sugar transferases"/>
    <property type="match status" value="1"/>
</dbReference>
<dbReference type="PROSITE" id="PS51456">
    <property type="entry name" value="MYOSIN_MOTOR"/>
    <property type="match status" value="1"/>
</dbReference>
<feature type="region of interest" description="Disordered" evidence="17">
    <location>
        <begin position="785"/>
        <end position="902"/>
    </location>
</feature>
<feature type="compositionally biased region" description="Basic and acidic residues" evidence="17">
    <location>
        <begin position="881"/>
        <end position="902"/>
    </location>
</feature>
<protein>
    <recommendedName>
        <fullName evidence="2">chitin synthase</fullName>
        <ecNumber evidence="2">2.4.1.16</ecNumber>
    </recommendedName>
</protein>
<dbReference type="GO" id="GO:0005886">
    <property type="term" value="C:plasma membrane"/>
    <property type="evidence" value="ECO:0007669"/>
    <property type="project" value="UniProtKB-SubCell"/>
</dbReference>
<dbReference type="SUPFAM" id="SSF55856">
    <property type="entry name" value="Cytochrome b5-like heme/steroid binding domain"/>
    <property type="match status" value="1"/>
</dbReference>
<name>A0A0C3LHY7_9AGAM</name>
<comment type="similarity">
    <text evidence="16">Belongs to the TRAFAC class myosin-kinesin ATPase superfamily. Myosin family.</text>
</comment>
<dbReference type="Gene3D" id="1.10.10.60">
    <property type="entry name" value="Homeodomain-like"/>
    <property type="match status" value="1"/>
</dbReference>
<dbReference type="PANTHER" id="PTHR22914:SF13">
    <property type="entry name" value="CHITIN SYNTHASE"/>
    <property type="match status" value="1"/>
</dbReference>
<dbReference type="Pfam" id="PF00173">
    <property type="entry name" value="Cyt-b5"/>
    <property type="match status" value="1"/>
</dbReference>
<feature type="compositionally biased region" description="Polar residues" evidence="17">
    <location>
        <begin position="1771"/>
        <end position="1787"/>
    </location>
</feature>
<dbReference type="GO" id="GO:0031505">
    <property type="term" value="P:fungal-type cell wall organization"/>
    <property type="evidence" value="ECO:0007669"/>
    <property type="project" value="TreeGrafter"/>
</dbReference>
<dbReference type="HOGENOM" id="CLU_000192_0_2_1"/>
<dbReference type="InterPro" id="IPR036400">
    <property type="entry name" value="Cyt_B5-like_heme/steroid_sf"/>
</dbReference>
<keyword evidence="23" id="KW-1185">Reference proteome</keyword>
<reference evidence="23" key="2">
    <citation type="submission" date="2015-01" db="EMBL/GenBank/DDBJ databases">
        <title>Evolutionary Origins and Diversification of the Mycorrhizal Mutualists.</title>
        <authorList>
            <consortium name="DOE Joint Genome Institute"/>
            <consortium name="Mycorrhizal Genomics Consortium"/>
            <person name="Kohler A."/>
            <person name="Kuo A."/>
            <person name="Nagy L.G."/>
            <person name="Floudas D."/>
            <person name="Copeland A."/>
            <person name="Barry K.W."/>
            <person name="Cichocki N."/>
            <person name="Veneault-Fourrey C."/>
            <person name="LaButti K."/>
            <person name="Lindquist E.A."/>
            <person name="Lipzen A."/>
            <person name="Lundell T."/>
            <person name="Morin E."/>
            <person name="Murat C."/>
            <person name="Riley R."/>
            <person name="Ohm R."/>
            <person name="Sun H."/>
            <person name="Tunlid A."/>
            <person name="Henrissat B."/>
            <person name="Grigoriev I.V."/>
            <person name="Hibbett D.S."/>
            <person name="Martin F."/>
        </authorList>
    </citation>
    <scope>NUCLEOTIDE SEQUENCE [LARGE SCALE GENOMIC DNA]</scope>
    <source>
        <strain evidence="23">MUT 4182</strain>
    </source>
</reference>
<evidence type="ECO:0000256" key="5">
    <source>
        <dbReference type="ARBA" id="ARBA00022679"/>
    </source>
</evidence>
<feature type="domain" description="Cytochrome b5 heme-binding" evidence="19">
    <location>
        <begin position="988"/>
        <end position="1048"/>
    </location>
</feature>
<evidence type="ECO:0000256" key="16">
    <source>
        <dbReference type="PROSITE-ProRule" id="PRU00782"/>
    </source>
</evidence>
<dbReference type="PANTHER" id="PTHR22914">
    <property type="entry name" value="CHITIN SYNTHASE"/>
    <property type="match status" value="1"/>
</dbReference>
<feature type="domain" description="DEK-C" evidence="21">
    <location>
        <begin position="1949"/>
        <end position="2005"/>
    </location>
</feature>
<evidence type="ECO:0000256" key="7">
    <source>
        <dbReference type="ARBA" id="ARBA00022741"/>
    </source>
</evidence>
<dbReference type="InterPro" id="IPR027417">
    <property type="entry name" value="P-loop_NTPase"/>
</dbReference>
<evidence type="ECO:0000256" key="8">
    <source>
        <dbReference type="ARBA" id="ARBA00022840"/>
    </source>
</evidence>
<evidence type="ECO:0000259" key="21">
    <source>
        <dbReference type="PROSITE" id="PS51998"/>
    </source>
</evidence>
<keyword evidence="6 18" id="KW-0812">Transmembrane</keyword>
<dbReference type="GO" id="GO:0030428">
    <property type="term" value="C:cell septum"/>
    <property type="evidence" value="ECO:0007669"/>
    <property type="project" value="TreeGrafter"/>
</dbReference>
<dbReference type="GO" id="GO:0005524">
    <property type="term" value="F:ATP binding"/>
    <property type="evidence" value="ECO:0007669"/>
    <property type="project" value="UniProtKB-UniRule"/>
</dbReference>
<dbReference type="Gene3D" id="3.10.120.10">
    <property type="entry name" value="Cytochrome b5-like heme/steroid binding domain"/>
    <property type="match status" value="1"/>
</dbReference>
<feature type="compositionally biased region" description="Basic and acidic residues" evidence="17">
    <location>
        <begin position="797"/>
        <end position="809"/>
    </location>
</feature>
<dbReference type="InterPro" id="IPR004835">
    <property type="entry name" value="Chitin_synth"/>
</dbReference>
<evidence type="ECO:0000259" key="19">
    <source>
        <dbReference type="PROSITE" id="PS50255"/>
    </source>
</evidence>
<keyword evidence="13" id="KW-0325">Glycoprotein</keyword>
<dbReference type="InterPro" id="IPR029044">
    <property type="entry name" value="Nucleotide-diphossugar_trans"/>
</dbReference>
<dbReference type="Gene3D" id="1.20.120.720">
    <property type="entry name" value="Myosin VI head, motor domain, U50 subdomain"/>
    <property type="match status" value="1"/>
</dbReference>
<dbReference type="PROSITE" id="PS51998">
    <property type="entry name" value="DEK_C"/>
    <property type="match status" value="1"/>
</dbReference>
<evidence type="ECO:0000256" key="4">
    <source>
        <dbReference type="ARBA" id="ARBA00022676"/>
    </source>
</evidence>
<evidence type="ECO:0000256" key="13">
    <source>
        <dbReference type="ARBA" id="ARBA00023180"/>
    </source>
</evidence>
<dbReference type="OrthoDB" id="370884at2759"/>